<dbReference type="AlphaFoldDB" id="A0A8H3F935"/>
<organism evidence="2 3">
    <name type="scientific">Gomphillus americanus</name>
    <dbReference type="NCBI Taxonomy" id="1940652"/>
    <lineage>
        <taxon>Eukaryota</taxon>
        <taxon>Fungi</taxon>
        <taxon>Dikarya</taxon>
        <taxon>Ascomycota</taxon>
        <taxon>Pezizomycotina</taxon>
        <taxon>Lecanoromycetes</taxon>
        <taxon>OSLEUM clade</taxon>
        <taxon>Ostropomycetidae</taxon>
        <taxon>Ostropales</taxon>
        <taxon>Graphidaceae</taxon>
        <taxon>Gomphilloideae</taxon>
        <taxon>Gomphillus</taxon>
    </lineage>
</organism>
<protein>
    <recommendedName>
        <fullName evidence="4">Muramidase</fullName>
    </recommendedName>
</protein>
<gene>
    <name evidence="2" type="ORF">GOMPHAMPRED_001726</name>
</gene>
<sequence length="222" mass="22972">MYKSLAIVSILAASISAAPVQSTHAKRQVAYVQYNGDGSAADGWPTVDQWQSWDQLWSINSPLMAQSCGWNGWGTDNSAQETSDVGSAIQSVAGQNGLDERFVLAIVMQESKGCVRVPTTNNGIANPGLMQSHDGSGTCAGVDPCPTSEIYQMVTDGTAGTPSGDGLVQTVASTGESGAQGMYAGARKYNSGSVDLQDLGQSFGSTASYASDVANRVMGWAG</sequence>
<proteinExistence type="predicted"/>
<dbReference type="OrthoDB" id="1193027at2759"/>
<comment type="caution">
    <text evidence="2">The sequence shown here is derived from an EMBL/GenBank/DDBJ whole genome shotgun (WGS) entry which is preliminary data.</text>
</comment>
<accession>A0A8H3F935</accession>
<dbReference type="Proteomes" id="UP000664169">
    <property type="component" value="Unassembled WGS sequence"/>
</dbReference>
<keyword evidence="1" id="KW-0732">Signal</keyword>
<dbReference type="EMBL" id="CAJPDQ010000014">
    <property type="protein sequence ID" value="CAF9919274.1"/>
    <property type="molecule type" value="Genomic_DNA"/>
</dbReference>
<dbReference type="SUPFAM" id="SSF53955">
    <property type="entry name" value="Lysozyme-like"/>
    <property type="match status" value="1"/>
</dbReference>
<dbReference type="InterPro" id="IPR023346">
    <property type="entry name" value="Lysozyme-like_dom_sf"/>
</dbReference>
<evidence type="ECO:0000313" key="3">
    <source>
        <dbReference type="Proteomes" id="UP000664169"/>
    </source>
</evidence>
<keyword evidence="3" id="KW-1185">Reference proteome</keyword>
<reference evidence="2" key="1">
    <citation type="submission" date="2021-03" db="EMBL/GenBank/DDBJ databases">
        <authorList>
            <person name="Tagirdzhanova G."/>
        </authorList>
    </citation>
    <scope>NUCLEOTIDE SEQUENCE</scope>
</reference>
<feature type="signal peptide" evidence="1">
    <location>
        <begin position="1"/>
        <end position="17"/>
    </location>
</feature>
<dbReference type="Gene3D" id="1.10.530.10">
    <property type="match status" value="1"/>
</dbReference>
<evidence type="ECO:0008006" key="4">
    <source>
        <dbReference type="Google" id="ProtNLM"/>
    </source>
</evidence>
<evidence type="ECO:0000313" key="2">
    <source>
        <dbReference type="EMBL" id="CAF9919274.1"/>
    </source>
</evidence>
<evidence type="ECO:0000256" key="1">
    <source>
        <dbReference type="SAM" id="SignalP"/>
    </source>
</evidence>
<feature type="chain" id="PRO_5034346312" description="Muramidase" evidence="1">
    <location>
        <begin position="18"/>
        <end position="222"/>
    </location>
</feature>
<name>A0A8H3F935_9LECA</name>